<evidence type="ECO:0000313" key="4">
    <source>
        <dbReference type="EMBL" id="CAG8681350.1"/>
    </source>
</evidence>
<protein>
    <submittedName>
        <fullName evidence="4">8613_t:CDS:1</fullName>
    </submittedName>
</protein>
<dbReference type="PANTHER" id="PTHR47117">
    <property type="entry name" value="STAR-RELATED LIPID TRANSFER PROTEIN 9"/>
    <property type="match status" value="1"/>
</dbReference>
<feature type="non-terminal residue" evidence="4">
    <location>
        <position position="163"/>
    </location>
</feature>
<keyword evidence="5" id="KW-1185">Reference proteome</keyword>
<name>A0A9N9EJJ0_9GLOM</name>
<dbReference type="SUPFAM" id="SSF49879">
    <property type="entry name" value="SMAD/FHA domain"/>
    <property type="match status" value="1"/>
</dbReference>
<dbReference type="GO" id="GO:0005524">
    <property type="term" value="F:ATP binding"/>
    <property type="evidence" value="ECO:0007669"/>
    <property type="project" value="UniProtKB-KW"/>
</dbReference>
<reference evidence="4" key="1">
    <citation type="submission" date="2021-06" db="EMBL/GenBank/DDBJ databases">
        <authorList>
            <person name="Kallberg Y."/>
            <person name="Tangrot J."/>
            <person name="Rosling A."/>
        </authorList>
    </citation>
    <scope>NUCLEOTIDE SEQUENCE</scope>
    <source>
        <strain evidence="4">IN212</strain>
    </source>
</reference>
<accession>A0A9N9EJJ0</accession>
<dbReference type="AlphaFoldDB" id="A0A9N9EJJ0"/>
<dbReference type="Gene3D" id="2.60.200.20">
    <property type="match status" value="1"/>
</dbReference>
<sequence>GKEILDNHCHFDNENGVVTLHPSPESKTLVNGMRINRPKKLKSEFYITLGNFHVFRFSNPEDVRSERKPSLQINSYTIREMALNYLNYTGGPVLSSLSDEDPQRRMDDLRKIQNAKKVCSDSLSDNFDDTASEKTEEKVRVIKEKMQRELDLQKQQYEEKIKL</sequence>
<dbReference type="OrthoDB" id="2425611at2759"/>
<keyword evidence="3" id="KW-0505">Motor protein</keyword>
<dbReference type="InterPro" id="IPR008984">
    <property type="entry name" value="SMAD_FHA_dom_sf"/>
</dbReference>
<evidence type="ECO:0000256" key="2">
    <source>
        <dbReference type="ARBA" id="ARBA00022840"/>
    </source>
</evidence>
<evidence type="ECO:0000313" key="5">
    <source>
        <dbReference type="Proteomes" id="UP000789396"/>
    </source>
</evidence>
<keyword evidence="2" id="KW-0067">ATP-binding</keyword>
<gene>
    <name evidence="4" type="ORF">RFULGI_LOCUS9625</name>
</gene>
<proteinExistence type="predicted"/>
<evidence type="ECO:0000256" key="3">
    <source>
        <dbReference type="ARBA" id="ARBA00023175"/>
    </source>
</evidence>
<organism evidence="4 5">
    <name type="scientific">Racocetra fulgida</name>
    <dbReference type="NCBI Taxonomy" id="60492"/>
    <lineage>
        <taxon>Eukaryota</taxon>
        <taxon>Fungi</taxon>
        <taxon>Fungi incertae sedis</taxon>
        <taxon>Mucoromycota</taxon>
        <taxon>Glomeromycotina</taxon>
        <taxon>Glomeromycetes</taxon>
        <taxon>Diversisporales</taxon>
        <taxon>Gigasporaceae</taxon>
        <taxon>Racocetra</taxon>
    </lineage>
</organism>
<evidence type="ECO:0000256" key="1">
    <source>
        <dbReference type="ARBA" id="ARBA00022741"/>
    </source>
</evidence>
<dbReference type="EMBL" id="CAJVPZ010017598">
    <property type="protein sequence ID" value="CAG8681350.1"/>
    <property type="molecule type" value="Genomic_DNA"/>
</dbReference>
<comment type="caution">
    <text evidence="4">The sequence shown here is derived from an EMBL/GenBank/DDBJ whole genome shotgun (WGS) entry which is preliminary data.</text>
</comment>
<dbReference type="Proteomes" id="UP000789396">
    <property type="component" value="Unassembled WGS sequence"/>
</dbReference>
<keyword evidence="1" id="KW-0547">Nucleotide-binding</keyword>